<keyword evidence="1" id="KW-0378">Hydrolase</keyword>
<evidence type="ECO:0000256" key="1">
    <source>
        <dbReference type="ARBA" id="ARBA00022801"/>
    </source>
</evidence>
<organism evidence="4 5">
    <name type="scientific">Hibiscus trionum</name>
    <name type="common">Flower of an hour</name>
    <dbReference type="NCBI Taxonomy" id="183268"/>
    <lineage>
        <taxon>Eukaryota</taxon>
        <taxon>Viridiplantae</taxon>
        <taxon>Streptophyta</taxon>
        <taxon>Embryophyta</taxon>
        <taxon>Tracheophyta</taxon>
        <taxon>Spermatophyta</taxon>
        <taxon>Magnoliopsida</taxon>
        <taxon>eudicotyledons</taxon>
        <taxon>Gunneridae</taxon>
        <taxon>Pentapetalae</taxon>
        <taxon>rosids</taxon>
        <taxon>malvids</taxon>
        <taxon>Malvales</taxon>
        <taxon>Malvaceae</taxon>
        <taxon>Malvoideae</taxon>
        <taxon>Hibiscus</taxon>
    </lineage>
</organism>
<evidence type="ECO:0000256" key="2">
    <source>
        <dbReference type="SAM" id="Phobius"/>
    </source>
</evidence>
<keyword evidence="5" id="KW-1185">Reference proteome</keyword>
<comment type="caution">
    <text evidence="4">The sequence shown here is derived from an EMBL/GenBank/DDBJ whole genome shotgun (WGS) entry which is preliminary data.</text>
</comment>
<gene>
    <name evidence="4" type="ORF">HRI_001519300</name>
</gene>
<dbReference type="EMBL" id="BSYR01000016">
    <property type="protein sequence ID" value="GMI78500.1"/>
    <property type="molecule type" value="Genomic_DNA"/>
</dbReference>
<keyword evidence="2" id="KW-1133">Transmembrane helix</keyword>
<evidence type="ECO:0000313" key="4">
    <source>
        <dbReference type="EMBL" id="GMI78500.1"/>
    </source>
</evidence>
<dbReference type="GO" id="GO:0004806">
    <property type="term" value="F:triacylglycerol lipase activity"/>
    <property type="evidence" value="ECO:0007669"/>
    <property type="project" value="InterPro"/>
</dbReference>
<feature type="domain" description="Fungal lipase-type" evidence="3">
    <location>
        <begin position="31"/>
        <end position="193"/>
    </location>
</feature>
<sequence>MIHICFTDFEERITTQAFMMQDTRSNPNLIVVAFRGTEAWDPYDMRSTVDISWYELKGMGKGKTHGGFMKDLGLQKTMGFPKELQQPTRRRCFAYYTLRRKLRLVLRENREARFIFTGHSLGGALAILFAAVLVLHEEAWLLEKLVAVYTFAQPRVGDPKFGEFMDNKLRKFDVKYYRYVYNHDLLPRIPYVDFKHFGTCIFFNSSYKGKVLAEEPYKNFYPWPWTLPMMMDAVWEFIRGFILPYKKGPEYKDSWLMIMARIMGFALPGISNHLPPDYVNATRLGILPPDQLKTD</sequence>
<dbReference type="Gene3D" id="3.40.50.1820">
    <property type="entry name" value="alpha/beta hydrolase"/>
    <property type="match status" value="1"/>
</dbReference>
<dbReference type="PANTHER" id="PTHR46086">
    <property type="entry name" value="ALPHA/BETA-HYDROLASES SUPERFAMILY PROTEIN"/>
    <property type="match status" value="1"/>
</dbReference>
<dbReference type="PANTHER" id="PTHR46086:SF4">
    <property type="entry name" value="ALPHA_BETA-HYDROLASES SUPERFAMILY PROTEIN"/>
    <property type="match status" value="1"/>
</dbReference>
<dbReference type="Pfam" id="PF01764">
    <property type="entry name" value="Lipase_3"/>
    <property type="match status" value="1"/>
</dbReference>
<dbReference type="InterPro" id="IPR044819">
    <property type="entry name" value="OBL-like"/>
</dbReference>
<protein>
    <recommendedName>
        <fullName evidence="3">Fungal lipase-type domain-containing protein</fullName>
    </recommendedName>
</protein>
<dbReference type="OrthoDB" id="438440at2759"/>
<dbReference type="InterPro" id="IPR002921">
    <property type="entry name" value="Fungal_lipase-type"/>
</dbReference>
<evidence type="ECO:0000313" key="5">
    <source>
        <dbReference type="Proteomes" id="UP001165190"/>
    </source>
</evidence>
<dbReference type="InterPro" id="IPR029058">
    <property type="entry name" value="AB_hydrolase_fold"/>
</dbReference>
<dbReference type="Proteomes" id="UP001165190">
    <property type="component" value="Unassembled WGS sequence"/>
</dbReference>
<accession>A0A9W7LXE1</accession>
<dbReference type="AlphaFoldDB" id="A0A9W7LXE1"/>
<proteinExistence type="predicted"/>
<reference evidence="4" key="1">
    <citation type="submission" date="2023-05" db="EMBL/GenBank/DDBJ databases">
        <title>Genome and transcriptome analyses reveal genes involved in the formation of fine ridges on petal epidermal cells in Hibiscus trionum.</title>
        <authorList>
            <person name="Koshimizu S."/>
            <person name="Masuda S."/>
            <person name="Ishii T."/>
            <person name="Shirasu K."/>
            <person name="Hoshino A."/>
            <person name="Arita M."/>
        </authorList>
    </citation>
    <scope>NUCLEOTIDE SEQUENCE</scope>
    <source>
        <strain evidence="4">Hamamatsu line</strain>
    </source>
</reference>
<keyword evidence="2" id="KW-0812">Transmembrane</keyword>
<dbReference type="CDD" id="cd00519">
    <property type="entry name" value="Lipase_3"/>
    <property type="match status" value="1"/>
</dbReference>
<dbReference type="SUPFAM" id="SSF53474">
    <property type="entry name" value="alpha/beta-Hydrolases"/>
    <property type="match status" value="1"/>
</dbReference>
<name>A0A9W7LXE1_HIBTR</name>
<keyword evidence="2" id="KW-0472">Membrane</keyword>
<dbReference type="GO" id="GO:0006629">
    <property type="term" value="P:lipid metabolic process"/>
    <property type="evidence" value="ECO:0007669"/>
    <property type="project" value="InterPro"/>
</dbReference>
<feature type="transmembrane region" description="Helical" evidence="2">
    <location>
        <begin position="114"/>
        <end position="135"/>
    </location>
</feature>
<evidence type="ECO:0000259" key="3">
    <source>
        <dbReference type="Pfam" id="PF01764"/>
    </source>
</evidence>